<dbReference type="Gene3D" id="3.40.30.10">
    <property type="entry name" value="Glutaredoxin"/>
    <property type="match status" value="1"/>
</dbReference>
<dbReference type="AlphaFoldDB" id="A0A6J4S842"/>
<evidence type="ECO:0000256" key="5">
    <source>
        <dbReference type="PIRSR" id="PIRSR000239-1"/>
    </source>
</evidence>
<sequence>MAALAVGSPAPEFSLARHLGPPFTRADLLGRTTVLVFYPFAFSPVCTEQLVIYNEVLEDFEQEGATLYGVSCDATWSQQAFKAHLGLDIEQLSDFHPKGRVAEAFGVLDPGGFPHRSLLLFGPDAVLRWSHLSTSPDELPGANLIFDALAT</sequence>
<keyword evidence="3" id="KW-0560">Oxidoreductase</keyword>
<dbReference type="InterPro" id="IPR036249">
    <property type="entry name" value="Thioredoxin-like_sf"/>
</dbReference>
<dbReference type="InterPro" id="IPR024706">
    <property type="entry name" value="Peroxiredoxin_AhpC-typ"/>
</dbReference>
<keyword evidence="1" id="KW-0575">Peroxidase</keyword>
<gene>
    <name evidence="7" type="ORF">AVDCRST_MAG65-2040</name>
</gene>
<dbReference type="Pfam" id="PF00578">
    <property type="entry name" value="AhpC-TSA"/>
    <property type="match status" value="1"/>
</dbReference>
<evidence type="ECO:0000256" key="4">
    <source>
        <dbReference type="ARBA" id="ARBA00023284"/>
    </source>
</evidence>
<dbReference type="PANTHER" id="PTHR43110:SF1">
    <property type="entry name" value="THIOL PEROXIDASE"/>
    <property type="match status" value="1"/>
</dbReference>
<keyword evidence="4" id="KW-0676">Redox-active center</keyword>
<proteinExistence type="predicted"/>
<feature type="active site" description="Cysteine sulfenic acid (-SOH) intermediate; for peroxidase activity" evidence="5">
    <location>
        <position position="46"/>
    </location>
</feature>
<organism evidence="7">
    <name type="scientific">uncultured Solirubrobacteraceae bacterium</name>
    <dbReference type="NCBI Taxonomy" id="1162706"/>
    <lineage>
        <taxon>Bacteria</taxon>
        <taxon>Bacillati</taxon>
        <taxon>Actinomycetota</taxon>
        <taxon>Thermoleophilia</taxon>
        <taxon>Solirubrobacterales</taxon>
        <taxon>Solirubrobacteraceae</taxon>
        <taxon>environmental samples</taxon>
    </lineage>
</organism>
<dbReference type="PROSITE" id="PS51352">
    <property type="entry name" value="THIOREDOXIN_2"/>
    <property type="match status" value="1"/>
</dbReference>
<dbReference type="InterPro" id="IPR013766">
    <property type="entry name" value="Thioredoxin_domain"/>
</dbReference>
<dbReference type="InterPro" id="IPR050455">
    <property type="entry name" value="Tpx_Peroxidase_subfamily"/>
</dbReference>
<protein>
    <submittedName>
        <fullName evidence="7">Alkyl hydroperoxide reductase subunit C-like protein</fullName>
    </submittedName>
</protein>
<dbReference type="GO" id="GO:0004601">
    <property type="term" value="F:peroxidase activity"/>
    <property type="evidence" value="ECO:0007669"/>
    <property type="project" value="UniProtKB-KW"/>
</dbReference>
<dbReference type="InterPro" id="IPR000866">
    <property type="entry name" value="AhpC/TSA"/>
</dbReference>
<evidence type="ECO:0000256" key="2">
    <source>
        <dbReference type="ARBA" id="ARBA00022862"/>
    </source>
</evidence>
<evidence type="ECO:0000256" key="1">
    <source>
        <dbReference type="ARBA" id="ARBA00022559"/>
    </source>
</evidence>
<dbReference type="PIRSF" id="PIRSF000239">
    <property type="entry name" value="AHPC"/>
    <property type="match status" value="1"/>
</dbReference>
<dbReference type="PANTHER" id="PTHR43110">
    <property type="entry name" value="THIOL PEROXIDASE"/>
    <property type="match status" value="1"/>
</dbReference>
<accession>A0A6J4S842</accession>
<keyword evidence="2" id="KW-0049">Antioxidant</keyword>
<feature type="domain" description="Thioredoxin" evidence="6">
    <location>
        <begin position="4"/>
        <end position="150"/>
    </location>
</feature>
<evidence type="ECO:0000313" key="7">
    <source>
        <dbReference type="EMBL" id="CAA9491379.1"/>
    </source>
</evidence>
<reference evidence="7" key="1">
    <citation type="submission" date="2020-02" db="EMBL/GenBank/DDBJ databases">
        <authorList>
            <person name="Meier V. D."/>
        </authorList>
    </citation>
    <scope>NUCLEOTIDE SEQUENCE</scope>
    <source>
        <strain evidence="7">AVDCRST_MAG65</strain>
    </source>
</reference>
<evidence type="ECO:0000256" key="3">
    <source>
        <dbReference type="ARBA" id="ARBA00023002"/>
    </source>
</evidence>
<dbReference type="SUPFAM" id="SSF52833">
    <property type="entry name" value="Thioredoxin-like"/>
    <property type="match status" value="1"/>
</dbReference>
<dbReference type="EMBL" id="CADCVL010000360">
    <property type="protein sequence ID" value="CAA9491379.1"/>
    <property type="molecule type" value="Genomic_DNA"/>
</dbReference>
<evidence type="ECO:0000259" key="6">
    <source>
        <dbReference type="PROSITE" id="PS51352"/>
    </source>
</evidence>
<name>A0A6J4S842_9ACTN</name>